<dbReference type="AlphaFoldDB" id="A0A271IWB3"/>
<reference evidence="3 4" key="1">
    <citation type="submission" date="2016-11" db="EMBL/GenBank/DDBJ databases">
        <title>Study of marine rhodopsin-containing bacteria.</title>
        <authorList>
            <person name="Yoshizawa S."/>
            <person name="Kumagai Y."/>
            <person name="Kogure K."/>
        </authorList>
    </citation>
    <scope>NUCLEOTIDE SEQUENCE [LARGE SCALE GENOMIC DNA]</scope>
    <source>
        <strain evidence="3 4">SAORIC-28</strain>
    </source>
</reference>
<feature type="signal peptide" evidence="2">
    <location>
        <begin position="1"/>
        <end position="21"/>
    </location>
</feature>
<sequence length="114" mass="11082">MLAVLLALLSALAGVSPSGMADDFAEGAEVVSVAHPADACCGVVGENPEHPCTPGEPCTPAGGCCACASCGQRVLSTPPTPRPDVAASATRHAVPSAGPTGTDAVGAVWHPPRG</sequence>
<protein>
    <recommendedName>
        <fullName evidence="5">Secreted protein</fullName>
    </recommendedName>
</protein>
<proteinExistence type="predicted"/>
<evidence type="ECO:0000313" key="4">
    <source>
        <dbReference type="Proteomes" id="UP000216339"/>
    </source>
</evidence>
<gene>
    <name evidence="3" type="ORF">BSZ37_01550</name>
</gene>
<comment type="caution">
    <text evidence="3">The sequence shown here is derived from an EMBL/GenBank/DDBJ whole genome shotgun (WGS) entry which is preliminary data.</text>
</comment>
<name>A0A271IWB3_9BACT</name>
<evidence type="ECO:0000256" key="2">
    <source>
        <dbReference type="SAM" id="SignalP"/>
    </source>
</evidence>
<feature type="chain" id="PRO_5013057759" description="Secreted protein" evidence="2">
    <location>
        <begin position="22"/>
        <end position="114"/>
    </location>
</feature>
<evidence type="ECO:0000313" key="3">
    <source>
        <dbReference type="EMBL" id="PAP75218.1"/>
    </source>
</evidence>
<accession>A0A271IWB3</accession>
<evidence type="ECO:0000256" key="1">
    <source>
        <dbReference type="SAM" id="MobiDB-lite"/>
    </source>
</evidence>
<keyword evidence="2" id="KW-0732">Signal</keyword>
<keyword evidence="4" id="KW-1185">Reference proteome</keyword>
<evidence type="ECO:0008006" key="5">
    <source>
        <dbReference type="Google" id="ProtNLM"/>
    </source>
</evidence>
<dbReference type="EMBL" id="MQWD01000001">
    <property type="protein sequence ID" value="PAP75218.1"/>
    <property type="molecule type" value="Genomic_DNA"/>
</dbReference>
<dbReference type="OrthoDB" id="9998928at2"/>
<dbReference type="RefSeq" id="WP_095508853.1">
    <property type="nucleotide sequence ID" value="NZ_MQWD01000001.1"/>
</dbReference>
<organism evidence="3 4">
    <name type="scientific">Rubrivirga marina</name>
    <dbReference type="NCBI Taxonomy" id="1196024"/>
    <lineage>
        <taxon>Bacteria</taxon>
        <taxon>Pseudomonadati</taxon>
        <taxon>Rhodothermota</taxon>
        <taxon>Rhodothermia</taxon>
        <taxon>Rhodothermales</taxon>
        <taxon>Rubricoccaceae</taxon>
        <taxon>Rubrivirga</taxon>
    </lineage>
</organism>
<feature type="region of interest" description="Disordered" evidence="1">
    <location>
        <begin position="78"/>
        <end position="114"/>
    </location>
</feature>
<dbReference type="Proteomes" id="UP000216339">
    <property type="component" value="Unassembled WGS sequence"/>
</dbReference>